<dbReference type="Proteomes" id="UP000467841">
    <property type="component" value="Unassembled WGS sequence"/>
</dbReference>
<dbReference type="InterPro" id="IPR002885">
    <property type="entry name" value="PPR_rpt"/>
</dbReference>
<proteinExistence type="inferred from homology"/>
<organism evidence="5 6">
    <name type="scientific">Microthlaspi erraticum</name>
    <dbReference type="NCBI Taxonomy" id="1685480"/>
    <lineage>
        <taxon>Eukaryota</taxon>
        <taxon>Viridiplantae</taxon>
        <taxon>Streptophyta</taxon>
        <taxon>Embryophyta</taxon>
        <taxon>Tracheophyta</taxon>
        <taxon>Spermatophyta</taxon>
        <taxon>Magnoliopsida</taxon>
        <taxon>eudicotyledons</taxon>
        <taxon>Gunneridae</taxon>
        <taxon>Pentapetalae</taxon>
        <taxon>rosids</taxon>
        <taxon>malvids</taxon>
        <taxon>Brassicales</taxon>
        <taxon>Brassicaceae</taxon>
        <taxon>Coluteocarpeae</taxon>
        <taxon>Microthlaspi</taxon>
    </lineage>
</organism>
<feature type="repeat" description="PPR" evidence="3">
    <location>
        <begin position="297"/>
        <end position="331"/>
    </location>
</feature>
<sequence>MICRLLNPNAAAKPRKYLKVSLFSTSPPEITPPFIHKCKTTSQVKLIHGKLLSSGILTLNRSSHLISTYISLGCSSAAVSLLRLFPPSDAGVYHWNSLIRLYGDNGRASECLSSFRLMHSLSWTPDNYTFPFVFKACGEISSFRCGASAHALCRVTGFNSNVFVGNALVAMYSRCGSLADARNVFDEMPVIGVWDVVSWNSIIESYAKLGKPKTALEMFRRMTNEFNFKPDDITLVNVLPPCASLGAHSVGKQIHGYAIRSEMIQNMFVGNCLVDMYAKCGMMDEANTVFSNMSVKDVVSWNAMVAGYSQIGRFDDAVSLFEKMQEEKIKMDVVTWSAAISGYAQRGLGYEALGVCRQMLSSGVKPNEVTLISVLSGCASVGALVHGKEIHCYAIKHALELRKNGHGDNNDNMVINQLIDMYAKCKKVDTARAIFDSLSPMERDVVTWTVMIGGYSQHGDANKALKLFSEMFEQDYRTRPNAFTISCALVACASLAALRIGKQIHAYALRNQQNLPLFVSNCLIDMYAKSGDVGGGRLVFDSMTERNEVTWTSLMTGYGMHGYGEEALEIFNEMWKMGFKLDGVTLLVVLYACSHSGMIDQGMEYFNRMKTDFGVSPGPEHYACMVDLLGRAGRLNAALSLIEDMPMEPPPVVWVALLSCCRIHGKVELGEYAAKKLTESASNNDGSYTLLSNLYANARRWKDVARIRSLMRHKGINKRPGCSWVEGVKGTATFFVGDKTHPRTEEIYQVLADHMQRIKDIGYVPETGFALHDVDDEEKGDLLFEHSEKLALAYGILTTPQGAAIRITKNLRVCGDCHTSFTYMSRIINHEIILRDSSRFHHFKNGMCSCKGYW</sequence>
<dbReference type="EMBL" id="CACVBM020001484">
    <property type="protein sequence ID" value="CAA7051562.1"/>
    <property type="molecule type" value="Genomic_DNA"/>
</dbReference>
<dbReference type="FunFam" id="1.25.40.10:FF:000305">
    <property type="entry name" value="Pentatricopeptide repeat-containing protein mitochondrial"/>
    <property type="match status" value="1"/>
</dbReference>
<dbReference type="Pfam" id="PF20431">
    <property type="entry name" value="E_motif"/>
    <property type="match status" value="1"/>
</dbReference>
<protein>
    <recommendedName>
        <fullName evidence="4">DYW domain-containing protein</fullName>
    </recommendedName>
</protein>
<dbReference type="FunFam" id="1.25.40.10:FF:000427">
    <property type="entry name" value="Pentatricopeptide repeat-containing protein chloroplastic"/>
    <property type="match status" value="1"/>
</dbReference>
<dbReference type="PANTHER" id="PTHR47926:SF445">
    <property type="entry name" value="DYW DOMAIN-CONTAINING PROTEIN"/>
    <property type="match status" value="1"/>
</dbReference>
<gene>
    <name evidence="5" type="ORF">MERR_LOCUS38797</name>
</gene>
<evidence type="ECO:0000313" key="6">
    <source>
        <dbReference type="Proteomes" id="UP000467841"/>
    </source>
</evidence>
<dbReference type="SUPFAM" id="SSF48452">
    <property type="entry name" value="TPR-like"/>
    <property type="match status" value="1"/>
</dbReference>
<dbReference type="InterPro" id="IPR032867">
    <property type="entry name" value="DYW_dom"/>
</dbReference>
<evidence type="ECO:0000256" key="2">
    <source>
        <dbReference type="ARBA" id="ARBA00022737"/>
    </source>
</evidence>
<name>A0A6D2KGY3_9BRAS</name>
<dbReference type="PROSITE" id="PS51375">
    <property type="entry name" value="PPR"/>
    <property type="match status" value="6"/>
</dbReference>
<dbReference type="InterPro" id="IPR046848">
    <property type="entry name" value="E_motif"/>
</dbReference>
<dbReference type="NCBIfam" id="TIGR00756">
    <property type="entry name" value="PPR"/>
    <property type="match status" value="6"/>
</dbReference>
<dbReference type="Gene3D" id="1.25.40.10">
    <property type="entry name" value="Tetratricopeptide repeat domain"/>
    <property type="match status" value="5"/>
</dbReference>
<dbReference type="Pfam" id="PF14432">
    <property type="entry name" value="DYW_deaminase"/>
    <property type="match status" value="1"/>
</dbReference>
<comment type="similarity">
    <text evidence="1">Belongs to the PPR family. PCMP-H subfamily.</text>
</comment>
<dbReference type="InterPro" id="IPR046960">
    <property type="entry name" value="PPR_At4g14850-like_plant"/>
</dbReference>
<dbReference type="OrthoDB" id="185373at2759"/>
<dbReference type="AlphaFoldDB" id="A0A6D2KGY3"/>
<feature type="repeat" description="PPR" evidence="3">
    <location>
        <begin position="332"/>
        <end position="366"/>
    </location>
</feature>
<dbReference type="FunFam" id="1.25.40.10:FF:001706">
    <property type="entry name" value="Pentatricopeptide repeat-containing protein At5g16860"/>
    <property type="match status" value="1"/>
</dbReference>
<feature type="repeat" description="PPR" evidence="3">
    <location>
        <begin position="91"/>
        <end position="125"/>
    </location>
</feature>
<dbReference type="GO" id="GO:0008270">
    <property type="term" value="F:zinc ion binding"/>
    <property type="evidence" value="ECO:0007669"/>
    <property type="project" value="InterPro"/>
</dbReference>
<comment type="caution">
    <text evidence="5">The sequence shown here is derived from an EMBL/GenBank/DDBJ whole genome shotgun (WGS) entry which is preliminary data.</text>
</comment>
<dbReference type="Pfam" id="PF01535">
    <property type="entry name" value="PPR"/>
    <property type="match status" value="4"/>
</dbReference>
<dbReference type="InterPro" id="IPR011990">
    <property type="entry name" value="TPR-like_helical_dom_sf"/>
</dbReference>
<dbReference type="Pfam" id="PF13041">
    <property type="entry name" value="PPR_2"/>
    <property type="match status" value="4"/>
</dbReference>
<dbReference type="Pfam" id="PF20430">
    <property type="entry name" value="Eplus_motif"/>
    <property type="match status" value="1"/>
</dbReference>
<evidence type="ECO:0000256" key="1">
    <source>
        <dbReference type="ARBA" id="ARBA00006643"/>
    </source>
</evidence>
<dbReference type="GO" id="GO:0009451">
    <property type="term" value="P:RNA modification"/>
    <property type="evidence" value="ECO:0007669"/>
    <property type="project" value="InterPro"/>
</dbReference>
<dbReference type="PANTHER" id="PTHR47926">
    <property type="entry name" value="PENTATRICOPEPTIDE REPEAT-CONTAINING PROTEIN"/>
    <property type="match status" value="1"/>
</dbReference>
<feature type="repeat" description="PPR" evidence="3">
    <location>
        <begin position="547"/>
        <end position="581"/>
    </location>
</feature>
<evidence type="ECO:0000313" key="5">
    <source>
        <dbReference type="EMBL" id="CAA7051562.1"/>
    </source>
</evidence>
<feature type="domain" description="DYW" evidence="4">
    <location>
        <begin position="762"/>
        <end position="854"/>
    </location>
</feature>
<evidence type="ECO:0000259" key="4">
    <source>
        <dbReference type="Pfam" id="PF14432"/>
    </source>
</evidence>
<feature type="repeat" description="PPR" evidence="3">
    <location>
        <begin position="195"/>
        <end position="225"/>
    </location>
</feature>
<keyword evidence="6" id="KW-1185">Reference proteome</keyword>
<dbReference type="GO" id="GO:0003723">
    <property type="term" value="F:RNA binding"/>
    <property type="evidence" value="ECO:0007669"/>
    <property type="project" value="InterPro"/>
</dbReference>
<dbReference type="InterPro" id="IPR046849">
    <property type="entry name" value="E2_motif"/>
</dbReference>
<keyword evidence="2" id="KW-0677">Repeat</keyword>
<feature type="repeat" description="PPR" evidence="3">
    <location>
        <begin position="444"/>
        <end position="478"/>
    </location>
</feature>
<evidence type="ECO:0000256" key="3">
    <source>
        <dbReference type="PROSITE-ProRule" id="PRU00708"/>
    </source>
</evidence>
<accession>A0A6D2KGY3</accession>
<reference evidence="5" key="1">
    <citation type="submission" date="2020-01" db="EMBL/GenBank/DDBJ databases">
        <authorList>
            <person name="Mishra B."/>
        </authorList>
    </citation>
    <scope>NUCLEOTIDE SEQUENCE [LARGE SCALE GENOMIC DNA]</scope>
</reference>